<dbReference type="Proteomes" id="UP000610293">
    <property type="component" value="Unassembled WGS sequence"/>
</dbReference>
<dbReference type="InterPro" id="IPR019238">
    <property type="entry name" value="AbiEi_2"/>
</dbReference>
<dbReference type="RefSeq" id="WP_191955888.1">
    <property type="nucleotide sequence ID" value="NZ_JACYNJ010000006.1"/>
</dbReference>
<dbReference type="Gene3D" id="1.10.10.10">
    <property type="entry name" value="Winged helix-like DNA-binding domain superfamily/Winged helix DNA-binding domain"/>
    <property type="match status" value="1"/>
</dbReference>
<name>A0AAE2PXH7_PSEFL</name>
<protein>
    <submittedName>
        <fullName evidence="1">Uncharacterized protein</fullName>
    </submittedName>
</protein>
<gene>
    <name evidence="1" type="ORF">IFU03_10770</name>
</gene>
<evidence type="ECO:0000313" key="2">
    <source>
        <dbReference type="Proteomes" id="UP000610293"/>
    </source>
</evidence>
<dbReference type="InterPro" id="IPR036390">
    <property type="entry name" value="WH_DNA-bd_sf"/>
</dbReference>
<comment type="caution">
    <text evidence="1">The sequence shown here is derived from an EMBL/GenBank/DDBJ whole genome shotgun (WGS) entry which is preliminary data.</text>
</comment>
<dbReference type="Pfam" id="PF09952">
    <property type="entry name" value="AbiEi_2"/>
    <property type="match status" value="1"/>
</dbReference>
<proteinExistence type="predicted"/>
<accession>A0AAE2PXH7</accession>
<dbReference type="AlphaFoldDB" id="A0AAE2PXH7"/>
<reference evidence="1" key="1">
    <citation type="journal article" date="2020" name="FEMS Microbiol. Ecol.">
        <title>Temporal dynamics of bacterial communities during seed development and maturation.</title>
        <authorList>
            <person name="Chesneau G."/>
            <person name="Torres-Cortes G."/>
            <person name="Briand M."/>
            <person name="Darrasse A."/>
            <person name="Preveaux A."/>
            <person name="Marais C."/>
            <person name="Jacques M.A."/>
            <person name="Shade A."/>
            <person name="Barret M."/>
        </authorList>
    </citation>
    <scope>NUCLEOTIDE SEQUENCE</scope>
    <source>
        <strain evidence="1">CFBP13533</strain>
    </source>
</reference>
<organism evidence="1 2">
    <name type="scientific">Pseudomonas fluorescens</name>
    <dbReference type="NCBI Taxonomy" id="294"/>
    <lineage>
        <taxon>Bacteria</taxon>
        <taxon>Pseudomonadati</taxon>
        <taxon>Pseudomonadota</taxon>
        <taxon>Gammaproteobacteria</taxon>
        <taxon>Pseudomonadales</taxon>
        <taxon>Pseudomonadaceae</taxon>
        <taxon>Pseudomonas</taxon>
    </lineage>
</organism>
<dbReference type="EMBL" id="JACYNJ010000006">
    <property type="protein sequence ID" value="MBD8270237.1"/>
    <property type="molecule type" value="Genomic_DNA"/>
</dbReference>
<evidence type="ECO:0000313" key="1">
    <source>
        <dbReference type="EMBL" id="MBD8270237.1"/>
    </source>
</evidence>
<dbReference type="InterPro" id="IPR036388">
    <property type="entry name" value="WH-like_DNA-bd_sf"/>
</dbReference>
<dbReference type="SUPFAM" id="SSF46785">
    <property type="entry name" value="Winged helix' DNA-binding domain"/>
    <property type="match status" value="1"/>
</dbReference>
<sequence>MDQYHRPSGGSEFEMLVLEELTRTLQEALGPDVNVRRLAGMPFASKADYEPDGLIEIQTPYKTLMVCVEVKRDVYPRDIRDAAWSLNNYMRYQDHAHDAIGLLAAGSLSPGAKEELKAQNIAFFDMGGSLHLRHETWLFSIDKPSKRLKKYSHSVDLFTEARGSVVHALLMHANEWLTGSELAAQAETSPYTCSVVLQELTLREWVKSTGGGPSKRRVLTRPEKLLDAWAEQWQERKEKQTKWYTFVENPKQMLAHLADRIDRARVDFAWAFTGTAAANAIAPLLTNTDGAEIIVPKGCSEMMADLLGLKPVSKGANVTLIERESASLLYRYRHPDHPAFFASAYILYLDLLDGRGRNKELADHLRKKLESLWQRD</sequence>